<gene>
    <name evidence="4" type="ORF">METZ01_LOCUS144893</name>
</gene>
<dbReference type="CDD" id="cd03674">
    <property type="entry name" value="NUDIX_Hydrolase"/>
    <property type="match status" value="1"/>
</dbReference>
<dbReference type="AlphaFoldDB" id="A0A381ZS62"/>
<feature type="domain" description="Nudix hydrolase" evidence="3">
    <location>
        <begin position="5"/>
        <end position="145"/>
    </location>
</feature>
<keyword evidence="2" id="KW-0378">Hydrolase</keyword>
<sequence>MSFMNRHFTATGLIIKNDSVLLHLHPKIHLWLPPGGHVELNEDPIETVKREILEETGYKVQVINTSNTHIKKFKNVISIIPPHTIFIEPINDIKEGFHEHIDMIYLCKIVGGELKDDSWRWFNKKEILNHINESYNQLSDIYLTDELIHLCIELFNISEGGA</sequence>
<evidence type="ECO:0000256" key="1">
    <source>
        <dbReference type="ARBA" id="ARBA00001946"/>
    </source>
</evidence>
<dbReference type="PANTHER" id="PTHR43046:SF14">
    <property type="entry name" value="MUTT_NUDIX FAMILY PROTEIN"/>
    <property type="match status" value="1"/>
</dbReference>
<dbReference type="PANTHER" id="PTHR43046">
    <property type="entry name" value="GDP-MANNOSE MANNOSYL HYDROLASE"/>
    <property type="match status" value="1"/>
</dbReference>
<dbReference type="PROSITE" id="PS00893">
    <property type="entry name" value="NUDIX_BOX"/>
    <property type="match status" value="1"/>
</dbReference>
<dbReference type="EMBL" id="UINC01022439">
    <property type="protein sequence ID" value="SVA92039.1"/>
    <property type="molecule type" value="Genomic_DNA"/>
</dbReference>
<organism evidence="4">
    <name type="scientific">marine metagenome</name>
    <dbReference type="NCBI Taxonomy" id="408172"/>
    <lineage>
        <taxon>unclassified sequences</taxon>
        <taxon>metagenomes</taxon>
        <taxon>ecological metagenomes</taxon>
    </lineage>
</organism>
<evidence type="ECO:0000259" key="3">
    <source>
        <dbReference type="PROSITE" id="PS51462"/>
    </source>
</evidence>
<reference evidence="4" key="1">
    <citation type="submission" date="2018-05" db="EMBL/GenBank/DDBJ databases">
        <authorList>
            <person name="Lanie J.A."/>
            <person name="Ng W.-L."/>
            <person name="Kazmierczak K.M."/>
            <person name="Andrzejewski T.M."/>
            <person name="Davidsen T.M."/>
            <person name="Wayne K.J."/>
            <person name="Tettelin H."/>
            <person name="Glass J.I."/>
            <person name="Rusch D."/>
            <person name="Podicherti R."/>
            <person name="Tsui H.-C.T."/>
            <person name="Winkler M.E."/>
        </authorList>
    </citation>
    <scope>NUCLEOTIDE SEQUENCE</scope>
</reference>
<dbReference type="GO" id="GO:0016787">
    <property type="term" value="F:hydrolase activity"/>
    <property type="evidence" value="ECO:0007669"/>
    <property type="project" value="UniProtKB-KW"/>
</dbReference>
<evidence type="ECO:0000256" key="2">
    <source>
        <dbReference type="ARBA" id="ARBA00022801"/>
    </source>
</evidence>
<dbReference type="PROSITE" id="PS51462">
    <property type="entry name" value="NUDIX"/>
    <property type="match status" value="1"/>
</dbReference>
<evidence type="ECO:0000313" key="4">
    <source>
        <dbReference type="EMBL" id="SVA92039.1"/>
    </source>
</evidence>
<protein>
    <recommendedName>
        <fullName evidence="3">Nudix hydrolase domain-containing protein</fullName>
    </recommendedName>
</protein>
<accession>A0A381ZS62</accession>
<proteinExistence type="predicted"/>
<dbReference type="InterPro" id="IPR020084">
    <property type="entry name" value="NUDIX_hydrolase_CS"/>
</dbReference>
<name>A0A381ZS62_9ZZZZ</name>
<dbReference type="SUPFAM" id="SSF55811">
    <property type="entry name" value="Nudix"/>
    <property type="match status" value="1"/>
</dbReference>
<dbReference type="InterPro" id="IPR000086">
    <property type="entry name" value="NUDIX_hydrolase_dom"/>
</dbReference>
<dbReference type="Gene3D" id="3.90.79.10">
    <property type="entry name" value="Nucleoside Triphosphate Pyrophosphohydrolase"/>
    <property type="match status" value="1"/>
</dbReference>
<dbReference type="InterPro" id="IPR015797">
    <property type="entry name" value="NUDIX_hydrolase-like_dom_sf"/>
</dbReference>
<dbReference type="Pfam" id="PF00293">
    <property type="entry name" value="NUDIX"/>
    <property type="match status" value="1"/>
</dbReference>
<comment type="cofactor">
    <cofactor evidence="1">
        <name>Mg(2+)</name>
        <dbReference type="ChEBI" id="CHEBI:18420"/>
    </cofactor>
</comment>